<gene>
    <name evidence="1" type="ORF">H7U12_20870</name>
</gene>
<dbReference type="Proteomes" id="UP000659698">
    <property type="component" value="Unassembled WGS sequence"/>
</dbReference>
<dbReference type="PROSITE" id="PS51257">
    <property type="entry name" value="PROKAR_LIPOPROTEIN"/>
    <property type="match status" value="1"/>
</dbReference>
<protein>
    <submittedName>
        <fullName evidence="1">RHS repeat protein</fullName>
    </submittedName>
</protein>
<sequence length="260" mass="30143">MKYTLYLSFMLLSLLGFSCEEEEERLTPQLRLAKTSIYSTYRTEPYMTHVYGYNGRGLLTNFDRYRLYYSKNDLLTSVSDEGMRETFSYDAKGNLTEVSRSFPPNPNRPSSTFTFEHDAQGRITRVNIKDGGATLLTYDASGNVIKQEGYYTSLYTGELGFRSFLLEVTYDTKRNPFQGLGASISHYGCPLEFTNARGWNFISYLSPNNPIELKLTRFDNSNSERVEEEVIPLVYTYNLDGLPVEIRFDEFWQKLEYDML</sequence>
<evidence type="ECO:0000313" key="2">
    <source>
        <dbReference type="Proteomes" id="UP000659698"/>
    </source>
</evidence>
<dbReference type="RefSeq" id="WP_186641811.1">
    <property type="nucleotide sequence ID" value="NZ_JACOAF010000058.1"/>
</dbReference>
<dbReference type="InterPro" id="IPR031325">
    <property type="entry name" value="RHS_repeat"/>
</dbReference>
<proteinExistence type="predicted"/>
<dbReference type="Gene3D" id="2.180.10.10">
    <property type="entry name" value="RHS repeat-associated core"/>
    <property type="match status" value="1"/>
</dbReference>
<dbReference type="NCBIfam" id="TIGR01643">
    <property type="entry name" value="YD_repeat_2x"/>
    <property type="match status" value="2"/>
</dbReference>
<dbReference type="InterPro" id="IPR006530">
    <property type="entry name" value="YD"/>
</dbReference>
<keyword evidence="2" id="KW-1185">Reference proteome</keyword>
<evidence type="ECO:0000313" key="1">
    <source>
        <dbReference type="EMBL" id="MBC3542151.1"/>
    </source>
</evidence>
<dbReference type="EMBL" id="JACOAF010000058">
    <property type="protein sequence ID" value="MBC3542151.1"/>
    <property type="molecule type" value="Genomic_DNA"/>
</dbReference>
<reference evidence="1 2" key="1">
    <citation type="journal article" date="2019" name="Int. J. Syst. Evol. Microbiol.">
        <title>Rufibacter sediminis sp. nov., isolated from freshwater lake sediment.</title>
        <authorList>
            <person name="Qu J.H."/>
            <person name="Zhang L.J."/>
            <person name="Fu Y.H."/>
            <person name="Li H.F."/>
        </authorList>
    </citation>
    <scope>NUCLEOTIDE SEQUENCE [LARGE SCALE GENOMIC DNA]</scope>
    <source>
        <strain evidence="1 2">H-1</strain>
    </source>
</reference>
<name>A0ABR6W048_9BACT</name>
<comment type="caution">
    <text evidence="1">The sequence shown here is derived from an EMBL/GenBank/DDBJ whole genome shotgun (WGS) entry which is preliminary data.</text>
</comment>
<organism evidence="1 2">
    <name type="scientific">Rufibacter sediminis</name>
    <dbReference type="NCBI Taxonomy" id="2762756"/>
    <lineage>
        <taxon>Bacteria</taxon>
        <taxon>Pseudomonadati</taxon>
        <taxon>Bacteroidota</taxon>
        <taxon>Cytophagia</taxon>
        <taxon>Cytophagales</taxon>
        <taxon>Hymenobacteraceae</taxon>
        <taxon>Rufibacter</taxon>
    </lineage>
</organism>
<dbReference type="Pfam" id="PF05593">
    <property type="entry name" value="RHS_repeat"/>
    <property type="match status" value="1"/>
</dbReference>
<accession>A0ABR6W048</accession>